<keyword evidence="1" id="KW-0812">Transmembrane</keyword>
<organism evidence="2 3">
    <name type="scientific">Ruoffia halotolerans</name>
    <dbReference type="NCBI Taxonomy" id="2748684"/>
    <lineage>
        <taxon>Bacteria</taxon>
        <taxon>Bacillati</taxon>
        <taxon>Bacillota</taxon>
        <taxon>Bacilli</taxon>
        <taxon>Lactobacillales</taxon>
        <taxon>Aerococcaceae</taxon>
        <taxon>Ruoffia</taxon>
    </lineage>
</organism>
<dbReference type="AlphaFoldDB" id="A0A839A5V8"/>
<feature type="transmembrane region" description="Helical" evidence="1">
    <location>
        <begin position="6"/>
        <end position="28"/>
    </location>
</feature>
<gene>
    <name evidence="2" type="ORF">HW423_05440</name>
</gene>
<protein>
    <recommendedName>
        <fullName evidence="4">HEAT repeat domain-containing protein</fullName>
    </recommendedName>
</protein>
<keyword evidence="1" id="KW-1133">Transmembrane helix</keyword>
<dbReference type="EMBL" id="JACAOA010000011">
    <property type="protein sequence ID" value="MBA5729224.1"/>
    <property type="molecule type" value="Genomic_DNA"/>
</dbReference>
<keyword evidence="1" id="KW-0472">Membrane</keyword>
<comment type="caution">
    <text evidence="2">The sequence shown here is derived from an EMBL/GenBank/DDBJ whole genome shotgun (WGS) entry which is preliminary data.</text>
</comment>
<sequence length="345" mass="40800">MTLIFQLFILIIIISSLVIISFFIYFGIRYYQTRQSKVQIKQYINRTDDLWFDYLVNQSSFNNEQLWNNSNEFKAIEEILFSYTNNFSDECIHNQISQFANSLLTEKYRKQLKSRDKNVRINTLYRVHLFNISALSEDIQEMMRKPKSDTEHFQLLLIYAKILPENFYDEFEKVQLNLSEFQFKILFAVIPKEIHMKVLDSFESLSVEGQYAFIDVLGKSLDYADAEYLLKLLDSHEIEIRIRSLKALSEGGIILDEEKVLPFIDSEVWEERLMVAKIFSKVEAEELVYKKLIEDSNWWVRNEVAQGLSLTRNGRVILEEIMRSSKDQYAVDASRKYLLKGEVIS</sequence>
<name>A0A839A5V8_9LACT</name>
<dbReference type="InterPro" id="IPR016024">
    <property type="entry name" value="ARM-type_fold"/>
</dbReference>
<evidence type="ECO:0000313" key="2">
    <source>
        <dbReference type="EMBL" id="MBA5729224.1"/>
    </source>
</evidence>
<proteinExistence type="predicted"/>
<dbReference type="InterPro" id="IPR011989">
    <property type="entry name" value="ARM-like"/>
</dbReference>
<accession>A0A839A5V8</accession>
<dbReference type="RefSeq" id="WP_218930929.1">
    <property type="nucleotide sequence ID" value="NZ_JACAOA010000011.1"/>
</dbReference>
<dbReference type="Proteomes" id="UP000571018">
    <property type="component" value="Unassembled WGS sequence"/>
</dbReference>
<evidence type="ECO:0000256" key="1">
    <source>
        <dbReference type="SAM" id="Phobius"/>
    </source>
</evidence>
<evidence type="ECO:0008006" key="4">
    <source>
        <dbReference type="Google" id="ProtNLM"/>
    </source>
</evidence>
<dbReference type="Gene3D" id="1.25.10.10">
    <property type="entry name" value="Leucine-rich Repeat Variant"/>
    <property type="match status" value="1"/>
</dbReference>
<dbReference type="SUPFAM" id="SSF48371">
    <property type="entry name" value="ARM repeat"/>
    <property type="match status" value="1"/>
</dbReference>
<evidence type="ECO:0000313" key="3">
    <source>
        <dbReference type="Proteomes" id="UP000571018"/>
    </source>
</evidence>
<reference evidence="2 3" key="1">
    <citation type="submission" date="2020-06" db="EMBL/GenBank/DDBJ databases">
        <title>Reclassification of Facklamia ignava, Facklamia soureckii and Facklami tabacinasalis as Falseniella iganva gen. nov., comb. nov., Hutsoniella ignava gen. nov., comb. nov., and Ruoffia tabacinasalis gen. nov., comb. nov and description of Ruoffia haltotolerans sp. nov., isolated from hypersaline Inland Sea of Qatar.</title>
        <authorList>
            <person name="Fotedar R."/>
            <person name="Sankaranarayanan K."/>
            <person name="Lawson P."/>
            <person name="Caldwell M."/>
            <person name="Zeyara A."/>
            <person name="Al Malki A."/>
            <person name="Ali M."/>
        </authorList>
    </citation>
    <scope>NUCLEOTIDE SEQUENCE [LARGE SCALE GENOMIC DNA]</scope>
    <source>
        <strain evidence="2 3">INB8</strain>
    </source>
</reference>
<keyword evidence="3" id="KW-1185">Reference proteome</keyword>